<comment type="caution">
    <text evidence="3">The sequence shown here is derived from an EMBL/GenBank/DDBJ whole genome shotgun (WGS) entry which is preliminary data.</text>
</comment>
<dbReference type="GO" id="GO:0004332">
    <property type="term" value="F:fructose-bisphosphate aldolase activity"/>
    <property type="evidence" value="ECO:0007669"/>
    <property type="project" value="UniProtKB-EC"/>
</dbReference>
<dbReference type="EMBL" id="ACKZ01000013">
    <property type="protein sequence ID" value="EEW37620.1"/>
    <property type="molecule type" value="Genomic_DNA"/>
</dbReference>
<comment type="cofactor">
    <cofactor evidence="2">
        <name>Zn(2+)</name>
        <dbReference type="ChEBI" id="CHEBI:29105"/>
    </cofactor>
    <text evidence="2">Binds 2 Zn(2+) ions per subunit. One is catalytic and the other provides a structural contribution.</text>
</comment>
<dbReference type="Proteomes" id="UP000005926">
    <property type="component" value="Unassembled WGS sequence"/>
</dbReference>
<keyword evidence="4" id="KW-1185">Reference proteome</keyword>
<dbReference type="GeneID" id="78413084"/>
<dbReference type="eggNOG" id="COG0191">
    <property type="taxonomic scope" value="Bacteria"/>
</dbReference>
<dbReference type="AlphaFoldDB" id="C8NF91"/>
<name>C8NF91_9LACT</name>
<organism evidence="3 4">
    <name type="scientific">Granulicatella adiacens ATCC 49175</name>
    <dbReference type="NCBI Taxonomy" id="638301"/>
    <lineage>
        <taxon>Bacteria</taxon>
        <taxon>Bacillati</taxon>
        <taxon>Bacillota</taxon>
        <taxon>Bacilli</taxon>
        <taxon>Lactobacillales</taxon>
        <taxon>Carnobacteriaceae</taxon>
        <taxon>Granulicatella</taxon>
    </lineage>
</organism>
<dbReference type="HOGENOM" id="CLU_040088_1_0_9"/>
<dbReference type="PANTHER" id="PTHR30304">
    <property type="entry name" value="D-TAGATOSE-1,6-BISPHOSPHATE ALDOLASE"/>
    <property type="match status" value="1"/>
</dbReference>
<sequence>MKARMRDVLGKAKKEHYAVPAANMIDWNCAKAYSETSEKLELPLILAFAQVHSQYLSLEDAAAIGRYFQEVTNTPVVLHLDHGQDFEFIKRAIELGFNSVMIDASLDTFEENVRKSKEVVEYAHQFGVDVEAEIGFVGANAASNNEEVKSIYTSVEDAKKFVEETNVDSLAVSIGTSHGLYKGTPKLNFERLEELNEALTIPLVLHGGSGSGDDNLNRCATHGISKINIYSDFIYSGAKAVADGYVENYIDIVNLSRKGMENTLEHYYKVFETK</sequence>
<accession>C8NF91</accession>
<proteinExistence type="predicted"/>
<gene>
    <name evidence="3" type="primary">fba</name>
    <name evidence="3" type="ORF">HMPREF0444_0586</name>
</gene>
<keyword evidence="2" id="KW-0479">Metal-binding</keyword>
<dbReference type="NCBIfam" id="TIGR00167">
    <property type="entry name" value="cbbA"/>
    <property type="match status" value="1"/>
</dbReference>
<evidence type="ECO:0000256" key="2">
    <source>
        <dbReference type="PIRSR" id="PIRSR001359-3"/>
    </source>
</evidence>
<dbReference type="InterPro" id="IPR000771">
    <property type="entry name" value="FBA_II"/>
</dbReference>
<dbReference type="RefSeq" id="WP_005605791.1">
    <property type="nucleotide sequence ID" value="NZ_CP102283.1"/>
</dbReference>
<feature type="binding site" evidence="2">
    <location>
        <position position="82"/>
    </location>
    <ligand>
        <name>Zn(2+)</name>
        <dbReference type="ChEBI" id="CHEBI:29105"/>
        <label>1</label>
        <note>catalytic</note>
    </ligand>
</feature>
<dbReference type="CDD" id="cd00947">
    <property type="entry name" value="TBP_aldolase_IIB"/>
    <property type="match status" value="1"/>
</dbReference>
<reference evidence="3 4" key="1">
    <citation type="submission" date="2009-08" db="EMBL/GenBank/DDBJ databases">
        <authorList>
            <person name="Muzny D."/>
            <person name="Qin X."/>
            <person name="Deng J."/>
            <person name="Jiang H."/>
            <person name="Liu Y."/>
            <person name="Qu J."/>
            <person name="Song X.-Z."/>
            <person name="Zhang L."/>
            <person name="Thornton R."/>
            <person name="Coyle M."/>
            <person name="Francisco L."/>
            <person name="Jackson L."/>
            <person name="Javaid M."/>
            <person name="Korchina V."/>
            <person name="Kovar C."/>
            <person name="Mata R."/>
            <person name="Mathew T."/>
            <person name="Ngo R."/>
            <person name="Nguyen L."/>
            <person name="Nguyen N."/>
            <person name="Okwuonu G."/>
            <person name="Ongeri F."/>
            <person name="Pham C."/>
            <person name="Simmons D."/>
            <person name="Wilczek-Boney K."/>
            <person name="Hale W."/>
            <person name="Jakkamsetti A."/>
            <person name="Pham P."/>
            <person name="Ruth R."/>
            <person name="San Lucas F."/>
            <person name="Warren J."/>
            <person name="Zhang J."/>
            <person name="Zhao Z."/>
            <person name="Zhou C."/>
            <person name="Zhu D."/>
            <person name="Lee S."/>
            <person name="Bess C."/>
            <person name="Blankenburg K."/>
            <person name="Forbes L."/>
            <person name="Fu Q."/>
            <person name="Gubbala S."/>
            <person name="Hirani K."/>
            <person name="Jayaseelan J.C."/>
            <person name="Lara F."/>
            <person name="Munidasa M."/>
            <person name="Palculict T."/>
            <person name="Patil S."/>
            <person name="Pu L.-L."/>
            <person name="Saada N."/>
            <person name="Tang L."/>
            <person name="Weissenberger G."/>
            <person name="Zhu Y."/>
            <person name="Hemphill L."/>
            <person name="Shang Y."/>
            <person name="Youmans B."/>
            <person name="Ayvaz T."/>
            <person name="Ross M."/>
            <person name="Santibanez J."/>
            <person name="Aqrawi P."/>
            <person name="Gross S."/>
            <person name="Joshi V."/>
            <person name="Fowler G."/>
            <person name="Nazareth L."/>
            <person name="Reid J."/>
            <person name="Worley K."/>
            <person name="Petrosino J."/>
            <person name="Highlander S."/>
            <person name="Gibbs R."/>
        </authorList>
    </citation>
    <scope>NUCLEOTIDE SEQUENCE [LARGE SCALE GENOMIC DNA]</scope>
    <source>
        <strain evidence="3 4">ATCC 49175</strain>
    </source>
</reference>
<evidence type="ECO:0000256" key="1">
    <source>
        <dbReference type="PIRSR" id="PIRSR001359-1"/>
    </source>
</evidence>
<feature type="binding site" evidence="2">
    <location>
        <position position="178"/>
    </location>
    <ligand>
        <name>Zn(2+)</name>
        <dbReference type="ChEBI" id="CHEBI:29105"/>
        <label>1</label>
        <note>catalytic</note>
    </ligand>
</feature>
<dbReference type="Pfam" id="PF01116">
    <property type="entry name" value="F_bP_aldolase"/>
    <property type="match status" value="1"/>
</dbReference>
<keyword evidence="2" id="KW-0862">Zinc</keyword>
<dbReference type="InterPro" id="IPR013785">
    <property type="entry name" value="Aldolase_TIM"/>
</dbReference>
<evidence type="ECO:0000313" key="4">
    <source>
        <dbReference type="Proteomes" id="UP000005926"/>
    </source>
</evidence>
<dbReference type="Gene3D" id="3.20.20.70">
    <property type="entry name" value="Aldolase class I"/>
    <property type="match status" value="1"/>
</dbReference>
<dbReference type="InterPro" id="IPR050246">
    <property type="entry name" value="Class_II_FBP_aldolase"/>
</dbReference>
<feature type="binding site" evidence="2">
    <location>
        <position position="206"/>
    </location>
    <ligand>
        <name>Zn(2+)</name>
        <dbReference type="ChEBI" id="CHEBI:29105"/>
        <label>1</label>
        <note>catalytic</note>
    </ligand>
</feature>
<dbReference type="PIRSF" id="PIRSF001359">
    <property type="entry name" value="F_bP_aldolase_II"/>
    <property type="match status" value="1"/>
</dbReference>
<dbReference type="PANTHER" id="PTHR30304:SF0">
    <property type="entry name" value="D-TAGATOSE-1,6-BISPHOSPHATE ALDOLASE SUBUNIT GATY-RELATED"/>
    <property type="match status" value="1"/>
</dbReference>
<protein>
    <submittedName>
        <fullName evidence="3">Ketose-bisphosphate aldolase</fullName>
        <ecNumber evidence="3">4.1.2.13</ecNumber>
    </submittedName>
</protein>
<dbReference type="STRING" id="638301.HMPREF0444_0586"/>
<dbReference type="EC" id="4.1.2.13" evidence="3"/>
<dbReference type="GO" id="GO:0008270">
    <property type="term" value="F:zinc ion binding"/>
    <property type="evidence" value="ECO:0007669"/>
    <property type="project" value="InterPro"/>
</dbReference>
<evidence type="ECO:0000313" key="3">
    <source>
        <dbReference type="EMBL" id="EEW37620.1"/>
    </source>
</evidence>
<feature type="binding site" evidence="2">
    <location>
        <position position="103"/>
    </location>
    <ligand>
        <name>Zn(2+)</name>
        <dbReference type="ChEBI" id="CHEBI:29105"/>
        <label>2</label>
    </ligand>
</feature>
<feature type="active site" description="Proton donor" evidence="1">
    <location>
        <position position="81"/>
    </location>
</feature>
<dbReference type="SUPFAM" id="SSF51569">
    <property type="entry name" value="Aldolase"/>
    <property type="match status" value="1"/>
</dbReference>
<dbReference type="GO" id="GO:0005975">
    <property type="term" value="P:carbohydrate metabolic process"/>
    <property type="evidence" value="ECO:0007669"/>
    <property type="project" value="InterPro"/>
</dbReference>
<feature type="binding site" evidence="2">
    <location>
        <position position="133"/>
    </location>
    <ligand>
        <name>Zn(2+)</name>
        <dbReference type="ChEBI" id="CHEBI:29105"/>
        <label>2</label>
    </ligand>
</feature>
<keyword evidence="3" id="KW-0456">Lyase</keyword>